<comment type="caution">
    <text evidence="2">The sequence shown here is derived from an EMBL/GenBank/DDBJ whole genome shotgun (WGS) entry which is preliminary data.</text>
</comment>
<reference evidence="2 3" key="1">
    <citation type="submission" date="2024-10" db="EMBL/GenBank/DDBJ databases">
        <authorList>
            <person name="Kim D."/>
        </authorList>
    </citation>
    <scope>NUCLEOTIDE SEQUENCE [LARGE SCALE GENOMIC DNA]</scope>
    <source>
        <strain evidence="2">Taebaek</strain>
    </source>
</reference>
<feature type="region of interest" description="Disordered" evidence="1">
    <location>
        <begin position="55"/>
        <end position="78"/>
    </location>
</feature>
<gene>
    <name evidence="2" type="ORF">niasHS_009216</name>
</gene>
<name>A0ABD2JBD2_HETSC</name>
<organism evidence="2 3">
    <name type="scientific">Heterodera schachtii</name>
    <name type="common">Sugarbeet cyst nematode worm</name>
    <name type="synonym">Tylenchus schachtii</name>
    <dbReference type="NCBI Taxonomy" id="97005"/>
    <lineage>
        <taxon>Eukaryota</taxon>
        <taxon>Metazoa</taxon>
        <taxon>Ecdysozoa</taxon>
        <taxon>Nematoda</taxon>
        <taxon>Chromadorea</taxon>
        <taxon>Rhabditida</taxon>
        <taxon>Tylenchina</taxon>
        <taxon>Tylenchomorpha</taxon>
        <taxon>Tylenchoidea</taxon>
        <taxon>Heteroderidae</taxon>
        <taxon>Heteroderinae</taxon>
        <taxon>Heterodera</taxon>
    </lineage>
</organism>
<keyword evidence="3" id="KW-1185">Reference proteome</keyword>
<evidence type="ECO:0000256" key="1">
    <source>
        <dbReference type="SAM" id="MobiDB-lite"/>
    </source>
</evidence>
<evidence type="ECO:0000313" key="3">
    <source>
        <dbReference type="Proteomes" id="UP001620645"/>
    </source>
</evidence>
<evidence type="ECO:0008006" key="4">
    <source>
        <dbReference type="Google" id="ProtNLM"/>
    </source>
</evidence>
<protein>
    <recommendedName>
        <fullName evidence="4">Gland protein</fullName>
    </recommendedName>
</protein>
<feature type="compositionally biased region" description="Pro residues" evidence="1">
    <location>
        <begin position="60"/>
        <end position="71"/>
    </location>
</feature>
<sequence>MIFAVLLLLLILQFLNICLILFRRSRSRSRPSVPHSEPAIEMVELSTNSNAAARHRRNFPPLPIPQVPPATRPASGAEDENALGFIEDSWIGKMVKTCEKLAAIREAEASATIDNNTMDGLATKPKEKTKNVHVLATIPEEDEKRMRGRRTDGRVNE</sequence>
<dbReference type="EMBL" id="JBICCN010000171">
    <property type="protein sequence ID" value="KAL3087887.1"/>
    <property type="molecule type" value="Genomic_DNA"/>
</dbReference>
<accession>A0ABD2JBD2</accession>
<evidence type="ECO:0000313" key="2">
    <source>
        <dbReference type="EMBL" id="KAL3087887.1"/>
    </source>
</evidence>
<dbReference type="AlphaFoldDB" id="A0ABD2JBD2"/>
<proteinExistence type="predicted"/>
<dbReference type="Proteomes" id="UP001620645">
    <property type="component" value="Unassembled WGS sequence"/>
</dbReference>